<evidence type="ECO:0000256" key="4">
    <source>
        <dbReference type="ARBA" id="ARBA00022737"/>
    </source>
</evidence>
<evidence type="ECO:0000313" key="12">
    <source>
        <dbReference type="Proteomes" id="UP000094527"/>
    </source>
</evidence>
<dbReference type="Proteomes" id="UP000094527">
    <property type="component" value="Unassembled WGS sequence"/>
</dbReference>
<dbReference type="GO" id="GO:0042805">
    <property type="term" value="F:actinin binding"/>
    <property type="evidence" value="ECO:0007669"/>
    <property type="project" value="TreeGrafter"/>
</dbReference>
<evidence type="ECO:0000256" key="7">
    <source>
        <dbReference type="ARBA" id="ARBA00023242"/>
    </source>
</evidence>
<evidence type="ECO:0000256" key="3">
    <source>
        <dbReference type="ARBA" id="ARBA00022723"/>
    </source>
</evidence>
<feature type="compositionally biased region" description="Pro residues" evidence="9">
    <location>
        <begin position="16"/>
        <end position="39"/>
    </location>
</feature>
<feature type="compositionally biased region" description="Polar residues" evidence="9">
    <location>
        <begin position="109"/>
        <end position="126"/>
    </location>
</feature>
<dbReference type="GO" id="GO:0060537">
    <property type="term" value="P:muscle tissue development"/>
    <property type="evidence" value="ECO:0007669"/>
    <property type="project" value="TreeGrafter"/>
</dbReference>
<dbReference type="GO" id="GO:0046872">
    <property type="term" value="F:metal ion binding"/>
    <property type="evidence" value="ECO:0007669"/>
    <property type="project" value="UniProtKB-KW"/>
</dbReference>
<dbReference type="AlphaFoldDB" id="A0A1D2MX97"/>
<dbReference type="GO" id="GO:0030018">
    <property type="term" value="C:Z disc"/>
    <property type="evidence" value="ECO:0007669"/>
    <property type="project" value="TreeGrafter"/>
</dbReference>
<feature type="compositionally biased region" description="Polar residues" evidence="9">
    <location>
        <begin position="90"/>
        <end position="101"/>
    </location>
</feature>
<feature type="compositionally biased region" description="Polar residues" evidence="9">
    <location>
        <begin position="49"/>
        <end position="73"/>
    </location>
</feature>
<keyword evidence="4" id="KW-0677">Repeat</keyword>
<name>A0A1D2MX97_ORCCI</name>
<dbReference type="SUPFAM" id="SSF57716">
    <property type="entry name" value="Glucocorticoid receptor-like (DNA-binding domain)"/>
    <property type="match status" value="1"/>
</dbReference>
<dbReference type="SMART" id="SM00132">
    <property type="entry name" value="LIM"/>
    <property type="match status" value="1"/>
</dbReference>
<dbReference type="PANTHER" id="PTHR24215">
    <property type="entry name" value="RHO-GTPASE-ACTIVATING PROTEIN LRG1"/>
    <property type="match status" value="1"/>
</dbReference>
<dbReference type="GO" id="GO:0008307">
    <property type="term" value="F:structural constituent of muscle"/>
    <property type="evidence" value="ECO:0007669"/>
    <property type="project" value="TreeGrafter"/>
</dbReference>
<evidence type="ECO:0000256" key="1">
    <source>
        <dbReference type="ARBA" id="ARBA00004123"/>
    </source>
</evidence>
<dbReference type="PROSITE" id="PS50023">
    <property type="entry name" value="LIM_DOMAIN_2"/>
    <property type="match status" value="1"/>
</dbReference>
<feature type="compositionally biased region" description="Basic and acidic residues" evidence="9">
    <location>
        <begin position="78"/>
        <end position="88"/>
    </location>
</feature>
<accession>A0A1D2MX97</accession>
<keyword evidence="3 8" id="KW-0479">Metal-binding</keyword>
<sequence>MGKSKRNVSKHQSKIPKPPPLPPPPLRQTKSTPPPPPPLKSIKSVTGKEYSSQTNSTYQISEKNLPTNTNSKNLAAETESKSQIDRKLTSQKTIQAQASSRSKGKVDQQRTFVSKASWIPQQSQPLDDSNDSSSHDESLNQVYFFDEEECSDPDDEFLFTCCVPPYSPRYPPNLAQDAHGILQFCQLVLIYQRPLESHVNVATVIFLGQEVFLAELHLSSRGVYHTECYKCCLCGKSLDSWSVAEHKSELFCKGCYRRNFALHGCGFGVGAGVLQTP</sequence>
<dbReference type="GO" id="GO:0007517">
    <property type="term" value="P:muscle organ development"/>
    <property type="evidence" value="ECO:0007669"/>
    <property type="project" value="UniProtKB-KW"/>
</dbReference>
<organism evidence="11 12">
    <name type="scientific">Orchesella cincta</name>
    <name type="common">Springtail</name>
    <name type="synonym">Podura cincta</name>
    <dbReference type="NCBI Taxonomy" id="48709"/>
    <lineage>
        <taxon>Eukaryota</taxon>
        <taxon>Metazoa</taxon>
        <taxon>Ecdysozoa</taxon>
        <taxon>Arthropoda</taxon>
        <taxon>Hexapoda</taxon>
        <taxon>Collembola</taxon>
        <taxon>Entomobryomorpha</taxon>
        <taxon>Entomobryoidea</taxon>
        <taxon>Orchesellidae</taxon>
        <taxon>Orchesellinae</taxon>
        <taxon>Orchesella</taxon>
    </lineage>
</organism>
<keyword evidence="6 8" id="KW-0440">LIM domain</keyword>
<dbReference type="FunFam" id="2.10.110.10:FF:000001">
    <property type="entry name" value="Cysteine and glycine-rich protein 1"/>
    <property type="match status" value="1"/>
</dbReference>
<dbReference type="InterPro" id="IPR001781">
    <property type="entry name" value="Znf_LIM"/>
</dbReference>
<protein>
    <submittedName>
        <fullName evidence="11">Muscle LIM protein Mlp84B</fullName>
    </submittedName>
</protein>
<dbReference type="STRING" id="48709.A0A1D2MX97"/>
<evidence type="ECO:0000256" key="8">
    <source>
        <dbReference type="PROSITE-ProRule" id="PRU00125"/>
    </source>
</evidence>
<evidence type="ECO:0000256" key="5">
    <source>
        <dbReference type="ARBA" id="ARBA00022833"/>
    </source>
</evidence>
<evidence type="ECO:0000256" key="6">
    <source>
        <dbReference type="ARBA" id="ARBA00023038"/>
    </source>
</evidence>
<dbReference type="OrthoDB" id="1679758at2759"/>
<reference evidence="11 12" key="1">
    <citation type="journal article" date="2016" name="Genome Biol. Evol.">
        <title>Gene Family Evolution Reflects Adaptation to Soil Environmental Stressors in the Genome of the Collembolan Orchesella cincta.</title>
        <authorList>
            <person name="Faddeeva-Vakhrusheva A."/>
            <person name="Derks M.F."/>
            <person name="Anvar S.Y."/>
            <person name="Agamennone V."/>
            <person name="Suring W."/>
            <person name="Smit S."/>
            <person name="van Straalen N.M."/>
            <person name="Roelofs D."/>
        </authorList>
    </citation>
    <scope>NUCLEOTIDE SEQUENCE [LARGE SCALE GENOMIC DNA]</scope>
    <source>
        <tissue evidence="11">Mixed pool</tissue>
    </source>
</reference>
<dbReference type="PANTHER" id="PTHR24215:SF35">
    <property type="entry name" value="MUSCLE LIM PROTEIN MLP84B"/>
    <property type="match status" value="1"/>
</dbReference>
<evidence type="ECO:0000256" key="2">
    <source>
        <dbReference type="ARBA" id="ARBA00022541"/>
    </source>
</evidence>
<feature type="region of interest" description="Disordered" evidence="9">
    <location>
        <begin position="1"/>
        <end position="137"/>
    </location>
</feature>
<keyword evidence="2" id="KW-0517">Myogenesis</keyword>
<dbReference type="Pfam" id="PF00412">
    <property type="entry name" value="LIM"/>
    <property type="match status" value="1"/>
</dbReference>
<feature type="domain" description="LIM zinc-binding" evidence="10">
    <location>
        <begin position="202"/>
        <end position="262"/>
    </location>
</feature>
<proteinExistence type="predicted"/>
<dbReference type="EMBL" id="LJIJ01000422">
    <property type="protein sequence ID" value="ODM97659.1"/>
    <property type="molecule type" value="Genomic_DNA"/>
</dbReference>
<dbReference type="Gene3D" id="2.10.110.10">
    <property type="entry name" value="Cysteine Rich Protein"/>
    <property type="match status" value="1"/>
</dbReference>
<keyword evidence="12" id="KW-1185">Reference proteome</keyword>
<evidence type="ECO:0000259" key="10">
    <source>
        <dbReference type="PROSITE" id="PS50023"/>
    </source>
</evidence>
<dbReference type="GO" id="GO:0045214">
    <property type="term" value="P:sarcomere organization"/>
    <property type="evidence" value="ECO:0007669"/>
    <property type="project" value="TreeGrafter"/>
</dbReference>
<feature type="compositionally biased region" description="Basic residues" evidence="9">
    <location>
        <begin position="1"/>
        <end position="14"/>
    </location>
</feature>
<keyword evidence="7" id="KW-0539">Nucleus</keyword>
<evidence type="ECO:0000313" key="11">
    <source>
        <dbReference type="EMBL" id="ODM97659.1"/>
    </source>
</evidence>
<comment type="subcellular location">
    <subcellularLocation>
        <location evidence="1">Nucleus</location>
    </subcellularLocation>
</comment>
<gene>
    <name evidence="11" type="ORF">Ocin01_09021</name>
</gene>
<evidence type="ECO:0000256" key="9">
    <source>
        <dbReference type="SAM" id="MobiDB-lite"/>
    </source>
</evidence>
<dbReference type="GO" id="GO:0005634">
    <property type="term" value="C:nucleus"/>
    <property type="evidence" value="ECO:0007669"/>
    <property type="project" value="UniProtKB-SubCell"/>
</dbReference>
<keyword evidence="5 8" id="KW-0862">Zinc</keyword>
<comment type="caution">
    <text evidence="11">The sequence shown here is derived from an EMBL/GenBank/DDBJ whole genome shotgun (WGS) entry which is preliminary data.</text>
</comment>